<reference evidence="2 3" key="1">
    <citation type="journal article" date="2023" name="Plants (Basel)">
        <title>Bridging the Gap: Combining Genomics and Transcriptomics Approaches to Understand Stylosanthes scabra, an Orphan Legume from the Brazilian Caatinga.</title>
        <authorList>
            <person name="Ferreira-Neto J.R.C."/>
            <person name="da Silva M.D."/>
            <person name="Binneck E."/>
            <person name="de Melo N.F."/>
            <person name="da Silva R.H."/>
            <person name="de Melo A.L.T.M."/>
            <person name="Pandolfi V."/>
            <person name="Bustamante F.O."/>
            <person name="Brasileiro-Vidal A.C."/>
            <person name="Benko-Iseppon A.M."/>
        </authorList>
    </citation>
    <scope>NUCLEOTIDE SEQUENCE [LARGE SCALE GENOMIC DNA]</scope>
    <source>
        <tissue evidence="2">Leaves</tissue>
    </source>
</reference>
<name>A0ABU6U616_9FABA</name>
<evidence type="ECO:0000256" key="1">
    <source>
        <dbReference type="SAM" id="MobiDB-lite"/>
    </source>
</evidence>
<dbReference type="Proteomes" id="UP001341840">
    <property type="component" value="Unassembled WGS sequence"/>
</dbReference>
<dbReference type="EMBL" id="JASCZI010120871">
    <property type="protein sequence ID" value="MED6156561.1"/>
    <property type="molecule type" value="Genomic_DNA"/>
</dbReference>
<sequence length="127" mass="14581">MCLEDGKVFIFTYDIRNPLKDWTMSKDDNDFTRSFYVTVAACPASIPSSSFTASTHNPSRRKTHNHSSQRLAKDALIASSCIFSCRLNPLLPFASPSPFSFLHIFASLDPRFLRLQIRLYFTPFFFQ</sequence>
<accession>A0ABU6U616</accession>
<evidence type="ECO:0000313" key="3">
    <source>
        <dbReference type="Proteomes" id="UP001341840"/>
    </source>
</evidence>
<keyword evidence="3" id="KW-1185">Reference proteome</keyword>
<organism evidence="2 3">
    <name type="scientific">Stylosanthes scabra</name>
    <dbReference type="NCBI Taxonomy" id="79078"/>
    <lineage>
        <taxon>Eukaryota</taxon>
        <taxon>Viridiplantae</taxon>
        <taxon>Streptophyta</taxon>
        <taxon>Embryophyta</taxon>
        <taxon>Tracheophyta</taxon>
        <taxon>Spermatophyta</taxon>
        <taxon>Magnoliopsida</taxon>
        <taxon>eudicotyledons</taxon>
        <taxon>Gunneridae</taxon>
        <taxon>Pentapetalae</taxon>
        <taxon>rosids</taxon>
        <taxon>fabids</taxon>
        <taxon>Fabales</taxon>
        <taxon>Fabaceae</taxon>
        <taxon>Papilionoideae</taxon>
        <taxon>50 kb inversion clade</taxon>
        <taxon>dalbergioids sensu lato</taxon>
        <taxon>Dalbergieae</taxon>
        <taxon>Pterocarpus clade</taxon>
        <taxon>Stylosanthes</taxon>
    </lineage>
</organism>
<comment type="caution">
    <text evidence="2">The sequence shown here is derived from an EMBL/GenBank/DDBJ whole genome shotgun (WGS) entry which is preliminary data.</text>
</comment>
<feature type="compositionally biased region" description="Basic residues" evidence="1">
    <location>
        <begin position="58"/>
        <end position="67"/>
    </location>
</feature>
<evidence type="ECO:0000313" key="2">
    <source>
        <dbReference type="EMBL" id="MED6156561.1"/>
    </source>
</evidence>
<feature type="region of interest" description="Disordered" evidence="1">
    <location>
        <begin position="49"/>
        <end position="68"/>
    </location>
</feature>
<gene>
    <name evidence="2" type="ORF">PIB30_015447</name>
</gene>
<protein>
    <submittedName>
        <fullName evidence="2">Uncharacterized protein</fullName>
    </submittedName>
</protein>
<proteinExistence type="predicted"/>